<reference evidence="1 2" key="1">
    <citation type="journal article" date="2019" name="Antonie Van Leeuwenhoek">
        <title>Description of 'Ca. Methylobacter oryzae' KRF1, a novel species from the environmentally important Methylobacter clade 2.</title>
        <authorList>
            <person name="Khatri K."/>
            <person name="Mohite J.A."/>
            <person name="Pandit P.S."/>
            <person name="Bahulikar R."/>
            <person name="Rahalkar M.C."/>
        </authorList>
    </citation>
    <scope>NUCLEOTIDE SEQUENCE [LARGE SCALE GENOMIC DNA]</scope>
    <source>
        <strain evidence="1 2">KRF1</strain>
    </source>
</reference>
<comment type="caution">
    <text evidence="1">The sequence shown here is derived from an EMBL/GenBank/DDBJ whole genome shotgun (WGS) entry which is preliminary data.</text>
</comment>
<name>A0ABY3CCE8_9GAMM</name>
<gene>
    <name evidence="1" type="ORF">EKO24_006910</name>
</gene>
<sequence>MVASAQHLITPLCSQAYLSDDVADLAQIYQPGINLCLIERQVDNELNSFVEHLLKLSNPVSFVESIDFASFDFFSLLPQTGYLPGYREFCKDVAALTALYCDLFELKRVGLRLNTLDHAMYPKFHVDSVTCRLVCTYGGVGTEWLEDAYADRRKLGSGSGGLSDELSGLILDDNAIHKMPPYAIGLLKGRLWEGNEQHGAIHRSPMLTSNSPRRLLLTLDFG</sequence>
<dbReference type="InterPro" id="IPR014955">
    <property type="entry name" value="DUF1826"/>
</dbReference>
<dbReference type="Proteomes" id="UP000733744">
    <property type="component" value="Unassembled WGS sequence"/>
</dbReference>
<dbReference type="Pfam" id="PF08856">
    <property type="entry name" value="DUF1826"/>
    <property type="match status" value="1"/>
</dbReference>
<organism evidence="1 2">
    <name type="scientific">Candidatus Methylobacter oryzae</name>
    <dbReference type="NCBI Taxonomy" id="2497749"/>
    <lineage>
        <taxon>Bacteria</taxon>
        <taxon>Pseudomonadati</taxon>
        <taxon>Pseudomonadota</taxon>
        <taxon>Gammaproteobacteria</taxon>
        <taxon>Methylococcales</taxon>
        <taxon>Methylococcaceae</taxon>
        <taxon>Methylobacter</taxon>
    </lineage>
</organism>
<protein>
    <submittedName>
        <fullName evidence="1">DUF1826 domain-containing protein</fullName>
    </submittedName>
</protein>
<accession>A0ABY3CCE8</accession>
<proteinExistence type="predicted"/>
<evidence type="ECO:0000313" key="1">
    <source>
        <dbReference type="EMBL" id="TRW98953.1"/>
    </source>
</evidence>
<dbReference type="EMBL" id="RYFG02000062">
    <property type="protein sequence ID" value="TRW98953.1"/>
    <property type="molecule type" value="Genomic_DNA"/>
</dbReference>
<keyword evidence="2" id="KW-1185">Reference proteome</keyword>
<evidence type="ECO:0000313" key="2">
    <source>
        <dbReference type="Proteomes" id="UP000733744"/>
    </source>
</evidence>